<name>A0ABW1U6H9_9LACO</name>
<evidence type="ECO:0000313" key="3">
    <source>
        <dbReference type="Proteomes" id="UP001596258"/>
    </source>
</evidence>
<gene>
    <name evidence="2" type="ORF">ACFP1M_00975</name>
</gene>
<keyword evidence="1" id="KW-0472">Membrane</keyword>
<evidence type="ECO:0000313" key="2">
    <source>
        <dbReference type="EMBL" id="MFC6288783.1"/>
    </source>
</evidence>
<protein>
    <recommendedName>
        <fullName evidence="4">5-bromo-4-chloroindolyl phosphate hydrolase</fullName>
    </recommendedName>
</protein>
<evidence type="ECO:0000256" key="1">
    <source>
        <dbReference type="SAM" id="Phobius"/>
    </source>
</evidence>
<accession>A0ABW1U6H9</accession>
<reference evidence="3" key="1">
    <citation type="journal article" date="2019" name="Int. J. Syst. Evol. Microbiol.">
        <title>The Global Catalogue of Microorganisms (GCM) 10K type strain sequencing project: providing services to taxonomists for standard genome sequencing and annotation.</title>
        <authorList>
            <consortium name="The Broad Institute Genomics Platform"/>
            <consortium name="The Broad Institute Genome Sequencing Center for Infectious Disease"/>
            <person name="Wu L."/>
            <person name="Ma J."/>
        </authorList>
    </citation>
    <scope>NUCLEOTIDE SEQUENCE [LARGE SCALE GENOMIC DNA]</scope>
    <source>
        <strain evidence="3">CCM 8893</strain>
    </source>
</reference>
<dbReference type="Proteomes" id="UP001596258">
    <property type="component" value="Unassembled WGS sequence"/>
</dbReference>
<keyword evidence="3" id="KW-1185">Reference proteome</keyword>
<dbReference type="EMBL" id="JBHSSO010000004">
    <property type="protein sequence ID" value="MFC6288783.1"/>
    <property type="molecule type" value="Genomic_DNA"/>
</dbReference>
<organism evidence="2 3">
    <name type="scientific">Levilactobacillus angrenensis</name>
    <dbReference type="NCBI Taxonomy" id="2486020"/>
    <lineage>
        <taxon>Bacteria</taxon>
        <taxon>Bacillati</taxon>
        <taxon>Bacillota</taxon>
        <taxon>Bacilli</taxon>
        <taxon>Lactobacillales</taxon>
        <taxon>Lactobacillaceae</taxon>
        <taxon>Levilactobacillus</taxon>
    </lineage>
</organism>
<keyword evidence="1" id="KW-0812">Transmembrane</keyword>
<comment type="caution">
    <text evidence="2">The sequence shown here is derived from an EMBL/GenBank/DDBJ whole genome shotgun (WGS) entry which is preliminary data.</text>
</comment>
<evidence type="ECO:0008006" key="4">
    <source>
        <dbReference type="Google" id="ProtNLM"/>
    </source>
</evidence>
<dbReference type="RefSeq" id="WP_125575486.1">
    <property type="nucleotide sequence ID" value="NZ_JBHSSO010000004.1"/>
</dbReference>
<proteinExistence type="predicted"/>
<feature type="transmembrane region" description="Helical" evidence="1">
    <location>
        <begin position="12"/>
        <end position="29"/>
    </location>
</feature>
<keyword evidence="1" id="KW-1133">Transmembrane helix</keyword>
<sequence length="203" mass="23649">MWKIVVDVFSQMSPLLWFTTIIGGIWTIVKQRDAEHSRKETEKELESMRHQLSDKSHISQKRFDLELEIYKDLSKSLIAAYDASSLLQPIMDSLPEKPDDQLAVMKQRDEDFVQAFNDFSRVRRENAPFYSGSVNNKLESITKSMNGLHNLFTYKWFMPSMRKYATNVAGLEKNLDLHETLKSEVDNVTVEIRNRLDTISNQV</sequence>